<dbReference type="GeneID" id="36319029"/>
<gene>
    <name evidence="1" type="ORF">AAJ76_1530001771</name>
</gene>
<evidence type="ECO:0000313" key="2">
    <source>
        <dbReference type="Proteomes" id="UP000034350"/>
    </source>
</evidence>
<dbReference type="RefSeq" id="XP_024329719.1">
    <property type="nucleotide sequence ID" value="XM_024474121.1"/>
</dbReference>
<dbReference type="AlphaFoldDB" id="A0A0F9YMG9"/>
<dbReference type="EMBL" id="JPQZ01000153">
    <property type="protein sequence ID" value="KKO73977.1"/>
    <property type="molecule type" value="Genomic_DNA"/>
</dbReference>
<dbReference type="VEuPathDB" id="MicrosporidiaDB:AAJ76_1530001771"/>
<protein>
    <submittedName>
        <fullName evidence="1">Uncharacterized protein</fullName>
    </submittedName>
</protein>
<evidence type="ECO:0000313" key="1">
    <source>
        <dbReference type="EMBL" id="KKO73977.1"/>
    </source>
</evidence>
<keyword evidence="2" id="KW-1185">Reference proteome</keyword>
<organism evidence="1 2">
    <name type="scientific">Vairimorpha ceranae</name>
    <dbReference type="NCBI Taxonomy" id="40302"/>
    <lineage>
        <taxon>Eukaryota</taxon>
        <taxon>Fungi</taxon>
        <taxon>Fungi incertae sedis</taxon>
        <taxon>Microsporidia</taxon>
        <taxon>Nosematidae</taxon>
        <taxon>Vairimorpha</taxon>
    </lineage>
</organism>
<name>A0A0F9YMG9_9MICR</name>
<reference evidence="1 2" key="1">
    <citation type="journal article" date="2015" name="Environ. Microbiol.">
        <title>Genome analyses suggest the presence of polyploidy and recent human-driven expansions in eight global populations of the honeybee pathogen Nosema ceranae.</title>
        <authorList>
            <person name="Pelin A."/>
            <person name="Selman M."/>
            <person name="Aris-Brosou S."/>
            <person name="Farinelli L."/>
            <person name="Corradi N."/>
        </authorList>
    </citation>
    <scope>NUCLEOTIDE SEQUENCE [LARGE SCALE GENOMIC DNA]</scope>
    <source>
        <strain evidence="1 2">PA08 1199</strain>
    </source>
</reference>
<comment type="caution">
    <text evidence="1">The sequence shown here is derived from an EMBL/GenBank/DDBJ whole genome shotgun (WGS) entry which is preliminary data.</text>
</comment>
<proteinExistence type="predicted"/>
<accession>A0A0F9YMG9</accession>
<sequence>MKGMRSVIKRVLRKEVKAHSTLMNLVHKIYIRRFKLLHRKNLFEKMLVFLKSDNIAQLTSQNLNESNRDNPVNDEKL</sequence>
<dbReference type="Proteomes" id="UP000034350">
    <property type="component" value="Unassembled WGS sequence"/>
</dbReference>